<dbReference type="KEGG" id="ptm:GSPATT00020324001"/>
<dbReference type="SMART" id="SM00639">
    <property type="entry name" value="PSA"/>
    <property type="match status" value="2"/>
</dbReference>
<gene>
    <name evidence="2" type="ORF">GSPATT00020324001</name>
</gene>
<organism evidence="2 3">
    <name type="scientific">Paramecium tetraurelia</name>
    <dbReference type="NCBI Taxonomy" id="5888"/>
    <lineage>
        <taxon>Eukaryota</taxon>
        <taxon>Sar</taxon>
        <taxon>Alveolata</taxon>
        <taxon>Ciliophora</taxon>
        <taxon>Intramacronucleata</taxon>
        <taxon>Oligohymenophorea</taxon>
        <taxon>Peniculida</taxon>
        <taxon>Parameciidae</taxon>
        <taxon>Paramecium</taxon>
    </lineage>
</organism>
<evidence type="ECO:0000313" key="3">
    <source>
        <dbReference type="Proteomes" id="UP000000600"/>
    </source>
</evidence>
<keyword evidence="3" id="KW-1185">Reference proteome</keyword>
<dbReference type="OMA" id="MNASCYN"/>
<dbReference type="HOGENOM" id="CLU_395626_0_0_1"/>
<dbReference type="OrthoDB" id="291333at2759"/>
<dbReference type="RefSeq" id="XP_001454049.1">
    <property type="nucleotide sequence ID" value="XM_001454012.1"/>
</dbReference>
<accession>A0DUD5</accession>
<feature type="chain" id="PRO_5002624056" evidence="1">
    <location>
        <begin position="19"/>
        <end position="697"/>
    </location>
</feature>
<dbReference type="Pfam" id="PF01508">
    <property type="entry name" value="Paramecium_SA"/>
    <property type="match status" value="1"/>
</dbReference>
<dbReference type="InterPro" id="IPR002895">
    <property type="entry name" value="Paramecium_SA"/>
</dbReference>
<dbReference type="InParanoid" id="A0DUD5"/>
<dbReference type="EMBL" id="CT868585">
    <property type="protein sequence ID" value="CAK86652.1"/>
    <property type="molecule type" value="Genomic_DNA"/>
</dbReference>
<keyword evidence="1" id="KW-0732">Signal</keyword>
<dbReference type="GeneID" id="5039834"/>
<reference evidence="2 3" key="1">
    <citation type="journal article" date="2006" name="Nature">
        <title>Global trends of whole-genome duplications revealed by the ciliate Paramecium tetraurelia.</title>
        <authorList>
            <consortium name="Genoscope"/>
            <person name="Aury J.-M."/>
            <person name="Jaillon O."/>
            <person name="Duret L."/>
            <person name="Noel B."/>
            <person name="Jubin C."/>
            <person name="Porcel B.M."/>
            <person name="Segurens B."/>
            <person name="Daubin V."/>
            <person name="Anthouard V."/>
            <person name="Aiach N."/>
            <person name="Arnaiz O."/>
            <person name="Billaut A."/>
            <person name="Beisson J."/>
            <person name="Blanc I."/>
            <person name="Bouhouche K."/>
            <person name="Camara F."/>
            <person name="Duharcourt S."/>
            <person name="Guigo R."/>
            <person name="Gogendeau D."/>
            <person name="Katinka M."/>
            <person name="Keller A.-M."/>
            <person name="Kissmehl R."/>
            <person name="Klotz C."/>
            <person name="Koll F."/>
            <person name="Le Moue A."/>
            <person name="Lepere C."/>
            <person name="Malinsky S."/>
            <person name="Nowacki M."/>
            <person name="Nowak J.K."/>
            <person name="Plattner H."/>
            <person name="Poulain J."/>
            <person name="Ruiz F."/>
            <person name="Serrano V."/>
            <person name="Zagulski M."/>
            <person name="Dessen P."/>
            <person name="Betermier M."/>
            <person name="Weissenbach J."/>
            <person name="Scarpelli C."/>
            <person name="Schachter V."/>
            <person name="Sperling L."/>
            <person name="Meyer E."/>
            <person name="Cohen J."/>
            <person name="Wincker P."/>
        </authorList>
    </citation>
    <scope>NUCLEOTIDE SEQUENCE [LARGE SCALE GENOMIC DNA]</scope>
    <source>
        <strain evidence="2 3">Stock d4-2</strain>
    </source>
</reference>
<sequence length="697" mass="80756">MFIIIFSLLHISIQQIQQCQYILNQESCINSCEWKNESCQIKQSNNYCNLNKLTYEQCRQHPTCAFFDDKCEPFFGCQAYQNYGANCPRISINCISISDQPVCVQKPINCLQITEQKYCGYIDHQMGSKDSCEWKEDKCQFAGCEKVNQQKEISSLICQKFHSVCKYDGIECKTQLLECSSYISNCNSIIPLTGRCQYNSIQQRCMNASCYNYMEDSYEKCQEHFGQNGYQCVYNDDYFEGLCLEVDYKMQVGKCLIEMQDKSSNSYLSISKCFGINIFKYDQKITFFVKNNNNALQRSECNTSLTQYECNSMETIELKKCQWNNKNCVPINSCDDYVLSYNSEEDACAKLNLGCKYIPCSKNINGCCVQIFGCYGYQQKEQCTNNSKNVTDLQHICIWESDSCRSGKCEDFNNDSYQCNNLTECRYIGTSCQNRKYISCEGLDSYDCAQQNCFYINKKCYEASEITKDITELIKNLNEDGDTFCRHFSDKLMYCSDTKNCRLKSLCKNYSYYCQSMKQFDNVQCVNVNSECQPMTFCSQIQFQTKEKCYQASPVCNTNKKTCDYAQETCSDYAQEESCNFQLDSSLCKWNLNQCQLLKCEDLTSDKCDSKYLCMNPQACRKNMCISYQNNCITIKSRCSLYKKEEDCYKSISTFCFWDGNLCLNSSNCQGTSCQQINNYCALEEDRDQKVSSFKNS</sequence>
<protein>
    <submittedName>
        <fullName evidence="2">Uncharacterized protein</fullName>
    </submittedName>
</protein>
<evidence type="ECO:0000256" key="1">
    <source>
        <dbReference type="SAM" id="SignalP"/>
    </source>
</evidence>
<dbReference type="AlphaFoldDB" id="A0DUD5"/>
<proteinExistence type="predicted"/>
<dbReference type="Proteomes" id="UP000000600">
    <property type="component" value="Unassembled WGS sequence"/>
</dbReference>
<evidence type="ECO:0000313" key="2">
    <source>
        <dbReference type="EMBL" id="CAK86652.1"/>
    </source>
</evidence>
<name>A0DUD5_PARTE</name>
<feature type="signal peptide" evidence="1">
    <location>
        <begin position="1"/>
        <end position="18"/>
    </location>
</feature>